<accession>A0A1Y5Q3U8</accession>
<gene>
    <name evidence="2" type="ORF">STPYR_11908</name>
</gene>
<name>A0A1Y5Q3U8_9GAMM</name>
<protein>
    <submittedName>
        <fullName evidence="2">Uncharacterized protein</fullName>
    </submittedName>
</protein>
<evidence type="ECO:0000313" key="2">
    <source>
        <dbReference type="EMBL" id="SBV36978.1"/>
    </source>
</evidence>
<dbReference type="EMBL" id="FLTS01000001">
    <property type="protein sequence ID" value="SBV36978.1"/>
    <property type="molecule type" value="Genomic_DNA"/>
</dbReference>
<feature type="region of interest" description="Disordered" evidence="1">
    <location>
        <begin position="27"/>
        <end position="50"/>
    </location>
</feature>
<evidence type="ECO:0000256" key="1">
    <source>
        <dbReference type="SAM" id="MobiDB-lite"/>
    </source>
</evidence>
<dbReference type="AlphaFoldDB" id="A0A1Y5Q3U8"/>
<organism evidence="2">
    <name type="scientific">uncultured Stenotrophomonas sp</name>
    <dbReference type="NCBI Taxonomy" id="165438"/>
    <lineage>
        <taxon>Bacteria</taxon>
        <taxon>Pseudomonadati</taxon>
        <taxon>Pseudomonadota</taxon>
        <taxon>Gammaproteobacteria</taxon>
        <taxon>Lysobacterales</taxon>
        <taxon>Lysobacteraceae</taxon>
        <taxon>Stenotrophomonas</taxon>
        <taxon>environmental samples</taxon>
    </lineage>
</organism>
<sequence length="281" mass="30195">MRGLPRTGPCRERLMQGKPRIYKDLAEAARKSPPAKPAGPGWRGTRDAPVGSGEDLEAGLVFHVALLAEAGLVGAERHLRAQLPVFGNAPLAAHGLVHQRVVMLQAGTDACVGQRRPHRELGDAVGLLGPHREVVGVQRELFLQVVDHVGVDEIQHRAGTGSEAVELGLGGGEGFGRHDLAQRILGQLPELHALRPMQDQRPRGLRIERRRRFAHRALDQVGGLVLADRQVAAQGVLRTTLLVQGNGLAVHVGSGMKAAMGAGRDSMESIVFADKFRTNIK</sequence>
<proteinExistence type="predicted"/>
<reference evidence="2" key="1">
    <citation type="submission" date="2016-03" db="EMBL/GenBank/DDBJ databases">
        <authorList>
            <person name="Ploux O."/>
        </authorList>
    </citation>
    <scope>NUCLEOTIDE SEQUENCE</scope>
    <source>
        <strain evidence="2">UC10</strain>
    </source>
</reference>